<evidence type="ECO:0000313" key="3">
    <source>
        <dbReference type="EMBL" id="SIQ74356.1"/>
    </source>
</evidence>
<name>A0A1N6V9M6_9RHOO</name>
<reference evidence="4" key="1">
    <citation type="submission" date="2017-01" db="EMBL/GenBank/DDBJ databases">
        <authorList>
            <person name="Varghese N."/>
            <person name="Submissions S."/>
        </authorList>
    </citation>
    <scope>NUCLEOTIDE SEQUENCE [LARGE SCALE GENOMIC DNA]</scope>
    <source>
        <strain evidence="4">ATCC 51758</strain>
    </source>
</reference>
<feature type="region of interest" description="Disordered" evidence="1">
    <location>
        <begin position="187"/>
        <end position="256"/>
    </location>
</feature>
<keyword evidence="2" id="KW-0732">Signal</keyword>
<dbReference type="SUPFAM" id="SSF48452">
    <property type="entry name" value="TPR-like"/>
    <property type="match status" value="1"/>
</dbReference>
<feature type="signal peptide" evidence="2">
    <location>
        <begin position="1"/>
        <end position="22"/>
    </location>
</feature>
<protein>
    <submittedName>
        <fullName evidence="3">Uncharacterized protein</fullName>
    </submittedName>
</protein>
<evidence type="ECO:0000313" key="4">
    <source>
        <dbReference type="Proteomes" id="UP000186819"/>
    </source>
</evidence>
<dbReference type="Gene3D" id="1.25.40.10">
    <property type="entry name" value="Tetratricopeptide repeat domain"/>
    <property type="match status" value="1"/>
</dbReference>
<dbReference type="Proteomes" id="UP000186819">
    <property type="component" value="Unassembled WGS sequence"/>
</dbReference>
<dbReference type="OrthoDB" id="8527875at2"/>
<dbReference type="InterPro" id="IPR011990">
    <property type="entry name" value="TPR-like_helical_dom_sf"/>
</dbReference>
<sequence length="277" mass="30900">MLDEKKLGVLLALAVLAAPAGAVEPFARTQQEEALCSTYVYGAGAKDRGNRRDWQHMHHYCDCIRFRYRAIRTMGDKTTFRYNLESAIDGCDYVLQHTTQAFSMRPKVHVDKGRALKLKGDKTLAAQEFSTAIETDPTEVNAFNELSLLQEEGGKKAEARETIARGLRHNPEATLLQKRYLELGGKKPFPEPIARVEPAPEKKAVEPDVPEPQGLPPVDPVIQVDADAEQRDKSSEGEQAGPPDAASAGRSCRFCPPEEIQRRWVESFKSTQEKKPE</sequence>
<dbReference type="EMBL" id="FTMD01000006">
    <property type="protein sequence ID" value="SIQ74356.1"/>
    <property type="molecule type" value="Genomic_DNA"/>
</dbReference>
<keyword evidence="4" id="KW-1185">Reference proteome</keyword>
<gene>
    <name evidence="3" type="ORF">SAMN05421829_106198</name>
</gene>
<feature type="chain" id="PRO_5011958372" evidence="2">
    <location>
        <begin position="23"/>
        <end position="277"/>
    </location>
</feature>
<dbReference type="STRING" id="34027.SAMN05421829_106198"/>
<dbReference type="RefSeq" id="WP_139335922.1">
    <property type="nucleotide sequence ID" value="NZ_FTMD01000006.1"/>
</dbReference>
<evidence type="ECO:0000256" key="2">
    <source>
        <dbReference type="SAM" id="SignalP"/>
    </source>
</evidence>
<dbReference type="AlphaFoldDB" id="A0A1N6V9M6"/>
<evidence type="ECO:0000256" key="1">
    <source>
        <dbReference type="SAM" id="MobiDB-lite"/>
    </source>
</evidence>
<proteinExistence type="predicted"/>
<accession>A0A1N6V9M6</accession>
<organism evidence="3 4">
    <name type="scientific">Aromatoleum tolulyticum</name>
    <dbReference type="NCBI Taxonomy" id="34027"/>
    <lineage>
        <taxon>Bacteria</taxon>
        <taxon>Pseudomonadati</taxon>
        <taxon>Pseudomonadota</taxon>
        <taxon>Betaproteobacteria</taxon>
        <taxon>Rhodocyclales</taxon>
        <taxon>Rhodocyclaceae</taxon>
        <taxon>Aromatoleum</taxon>
    </lineage>
</organism>